<dbReference type="Pfam" id="PF14833">
    <property type="entry name" value="NAD_binding_11"/>
    <property type="match status" value="1"/>
</dbReference>
<evidence type="ECO:0000259" key="6">
    <source>
        <dbReference type="Pfam" id="PF14833"/>
    </source>
</evidence>
<reference evidence="7 8" key="1">
    <citation type="journal article" date="2016" name="Fungal Biol.">
        <title>The genome of Xylona heveae provides a window into fungal endophytism.</title>
        <authorList>
            <person name="Gazis R."/>
            <person name="Kuo A."/>
            <person name="Riley R."/>
            <person name="LaButti K."/>
            <person name="Lipzen A."/>
            <person name="Lin J."/>
            <person name="Amirebrahimi M."/>
            <person name="Hesse C.N."/>
            <person name="Spatafora J.W."/>
            <person name="Henrissat B."/>
            <person name="Hainaut M."/>
            <person name="Grigoriev I.V."/>
            <person name="Hibbett D.S."/>
        </authorList>
    </citation>
    <scope>NUCLEOTIDE SEQUENCE [LARGE SCALE GENOMIC DNA]</scope>
    <source>
        <strain evidence="7 8">TC161</strain>
    </source>
</reference>
<dbReference type="Pfam" id="PF03446">
    <property type="entry name" value="NAD_binding_2"/>
    <property type="match status" value="1"/>
</dbReference>
<dbReference type="Proteomes" id="UP000076632">
    <property type="component" value="Unassembled WGS sequence"/>
</dbReference>
<evidence type="ECO:0000256" key="4">
    <source>
        <dbReference type="PIRSR" id="PIRSR000103-1"/>
    </source>
</evidence>
<dbReference type="RefSeq" id="XP_018185700.1">
    <property type="nucleotide sequence ID" value="XM_018333175.1"/>
</dbReference>
<comment type="similarity">
    <text evidence="1">Belongs to the HIBADH-related family. NP60 subfamily.</text>
</comment>
<dbReference type="InterPro" id="IPR015815">
    <property type="entry name" value="HIBADH-related"/>
</dbReference>
<dbReference type="InterPro" id="IPR006115">
    <property type="entry name" value="6PGDH_NADP-bd"/>
</dbReference>
<dbReference type="OMA" id="AMATNIQ"/>
<dbReference type="InterPro" id="IPR029154">
    <property type="entry name" value="HIBADH-like_NADP-bd"/>
</dbReference>
<gene>
    <name evidence="7" type="ORF">L228DRAFT_249821</name>
</gene>
<evidence type="ECO:0000313" key="7">
    <source>
        <dbReference type="EMBL" id="KZF20145.1"/>
    </source>
</evidence>
<sequence>MTVAAATFPRLGWIGLGAMGLGMAKNLQRHLTSTGAPALIFTNRTLSRGKDLEALGAKPANTVAEVVQSSDIVISMLSNDQVLHSVTDEVLAAGDFSGKILMDCTTVGPDTSVEIGEKVSKANGQFIAAPVFGASPVADAGKLIFTVAGPKDALAKVEPYIVGVMGRLSIPMGEDVSKSSLLKIAGNILVVGFQEIIGETQVFAEKTGLGVEVIENLIGDNFGPTLLSYSKRLTGGVYAPPRESRPGFGVDLSMKDARHAIRLGSEEGVKMPALEVALKNSERAKEYADQDGGRPLDSSSMYGTLRRDAGLDFDTNFVKQRDAAK</sequence>
<accession>A0A165A9V4</accession>
<evidence type="ECO:0000259" key="5">
    <source>
        <dbReference type="Pfam" id="PF03446"/>
    </source>
</evidence>
<protein>
    <submittedName>
        <fullName evidence="7">6-phosphogluconate dehydrogenase</fullName>
    </submittedName>
</protein>
<dbReference type="InterPro" id="IPR036291">
    <property type="entry name" value="NAD(P)-bd_dom_sf"/>
</dbReference>
<dbReference type="OrthoDB" id="435038at2759"/>
<dbReference type="InterPro" id="IPR013328">
    <property type="entry name" value="6PGD_dom2"/>
</dbReference>
<feature type="domain" description="3-hydroxyisobutyrate dehydrogenase-like NAD-binding" evidence="6">
    <location>
        <begin position="181"/>
        <end position="302"/>
    </location>
</feature>
<dbReference type="InterPro" id="IPR008927">
    <property type="entry name" value="6-PGluconate_DH-like_C_sf"/>
</dbReference>
<proteinExistence type="inferred from homology"/>
<name>A0A165A9V4_XYLHT</name>
<dbReference type="InParanoid" id="A0A165A9V4"/>
<dbReference type="Gene3D" id="1.10.1040.10">
    <property type="entry name" value="N-(1-d-carboxylethyl)-l-norvaline Dehydrogenase, domain 2"/>
    <property type="match status" value="1"/>
</dbReference>
<evidence type="ECO:0000313" key="8">
    <source>
        <dbReference type="Proteomes" id="UP000076632"/>
    </source>
</evidence>
<dbReference type="Gene3D" id="3.40.50.720">
    <property type="entry name" value="NAD(P)-binding Rossmann-like Domain"/>
    <property type="match status" value="1"/>
</dbReference>
<dbReference type="STRING" id="1328760.A0A165A9V4"/>
<keyword evidence="3" id="KW-0520">NAD</keyword>
<dbReference type="SUPFAM" id="SSF48179">
    <property type="entry name" value="6-phosphogluconate dehydrogenase C-terminal domain-like"/>
    <property type="match status" value="1"/>
</dbReference>
<dbReference type="GO" id="GO:0050661">
    <property type="term" value="F:NADP binding"/>
    <property type="evidence" value="ECO:0007669"/>
    <property type="project" value="InterPro"/>
</dbReference>
<feature type="domain" description="6-phosphogluconate dehydrogenase NADP-binding" evidence="5">
    <location>
        <begin position="11"/>
        <end position="166"/>
    </location>
</feature>
<dbReference type="SUPFAM" id="SSF51735">
    <property type="entry name" value="NAD(P)-binding Rossmann-fold domains"/>
    <property type="match status" value="1"/>
</dbReference>
<evidence type="ECO:0000256" key="1">
    <source>
        <dbReference type="ARBA" id="ARBA00007598"/>
    </source>
</evidence>
<organism evidence="7 8">
    <name type="scientific">Xylona heveae (strain CBS 132557 / TC161)</name>
    <dbReference type="NCBI Taxonomy" id="1328760"/>
    <lineage>
        <taxon>Eukaryota</taxon>
        <taxon>Fungi</taxon>
        <taxon>Dikarya</taxon>
        <taxon>Ascomycota</taxon>
        <taxon>Pezizomycotina</taxon>
        <taxon>Xylonomycetes</taxon>
        <taxon>Xylonales</taxon>
        <taxon>Xylonaceae</taxon>
        <taxon>Xylona</taxon>
    </lineage>
</organism>
<dbReference type="GO" id="GO:0016491">
    <property type="term" value="F:oxidoreductase activity"/>
    <property type="evidence" value="ECO:0007669"/>
    <property type="project" value="UniProtKB-KW"/>
</dbReference>
<dbReference type="GeneID" id="28898312"/>
<evidence type="ECO:0000256" key="2">
    <source>
        <dbReference type="ARBA" id="ARBA00023002"/>
    </source>
</evidence>
<feature type="active site" evidence="4">
    <location>
        <position position="183"/>
    </location>
</feature>
<dbReference type="EMBL" id="KV407463">
    <property type="protein sequence ID" value="KZF20145.1"/>
    <property type="molecule type" value="Genomic_DNA"/>
</dbReference>
<dbReference type="InterPro" id="IPR051265">
    <property type="entry name" value="HIBADH-related_NP60_sf"/>
</dbReference>
<dbReference type="PIRSF" id="PIRSF000103">
    <property type="entry name" value="HIBADH"/>
    <property type="match status" value="1"/>
</dbReference>
<keyword evidence="2" id="KW-0560">Oxidoreductase</keyword>
<keyword evidence="8" id="KW-1185">Reference proteome</keyword>
<dbReference type="GO" id="GO:0051287">
    <property type="term" value="F:NAD binding"/>
    <property type="evidence" value="ECO:0007669"/>
    <property type="project" value="InterPro"/>
</dbReference>
<dbReference type="AlphaFoldDB" id="A0A165A9V4"/>
<dbReference type="PANTHER" id="PTHR43580:SF8">
    <property type="entry name" value="6-PHOSPHOGLUCONATE DEHYDROGENASE NADP-BINDING DOMAIN-CONTAINING PROTEIN-RELATED"/>
    <property type="match status" value="1"/>
</dbReference>
<dbReference type="PANTHER" id="PTHR43580">
    <property type="entry name" value="OXIDOREDUCTASE GLYR1-RELATED"/>
    <property type="match status" value="1"/>
</dbReference>
<evidence type="ECO:0000256" key="3">
    <source>
        <dbReference type="ARBA" id="ARBA00023027"/>
    </source>
</evidence>